<dbReference type="STRING" id="1237085.Ngar_c31730"/>
<gene>
    <name evidence="1" type="ordered locus">Ngar_c31730</name>
</gene>
<protein>
    <submittedName>
        <fullName evidence="1">Uncharacterized protein</fullName>
    </submittedName>
</protein>
<dbReference type="EMBL" id="CP002408">
    <property type="protein sequence ID" value="AFU60089.1"/>
    <property type="molecule type" value="Genomic_DNA"/>
</dbReference>
<sequence length="111" mass="11962">MLNSIISRQLASSGCGKLLSGDGITTPDLTIKGMPGIIASFAKLVPILKEKPGDLAQWNTHARSLLEETSEAYVKAKANAKLQVASHKEAFEFFGVPEDRIDAALRAFYGQ</sequence>
<accession>K0INW6</accession>
<dbReference type="RefSeq" id="WP_015020622.1">
    <property type="nucleotide sequence ID" value="NC_018719.1"/>
</dbReference>
<dbReference type="BioCyc" id="CNIT1237085:G1324-3173-MONOMER"/>
<dbReference type="GeneID" id="13796983"/>
<reference evidence="1 2" key="1">
    <citation type="journal article" date="2012" name="Environ. Microbiol.">
        <title>The genome of the ammonia-oxidizing Candidatus Nitrososphaera gargensis: insights into metabolic versatility and environmental adaptations.</title>
        <authorList>
            <person name="Spang A."/>
            <person name="Poehlein A."/>
            <person name="Offre P."/>
            <person name="Zumbragel S."/>
            <person name="Haider S."/>
            <person name="Rychlik N."/>
            <person name="Nowka B."/>
            <person name="Schmeisser C."/>
            <person name="Lebedeva E.V."/>
            <person name="Rattei T."/>
            <person name="Bohm C."/>
            <person name="Schmid M."/>
            <person name="Galushko A."/>
            <person name="Hatzenpichler R."/>
            <person name="Weinmaier T."/>
            <person name="Daniel R."/>
            <person name="Schleper C."/>
            <person name="Spieck E."/>
            <person name="Streit W."/>
            <person name="Wagner M."/>
        </authorList>
    </citation>
    <scope>NUCLEOTIDE SEQUENCE [LARGE SCALE GENOMIC DNA]</scope>
    <source>
        <strain evidence="2">Ga9.2</strain>
    </source>
</reference>
<evidence type="ECO:0000313" key="2">
    <source>
        <dbReference type="Proteomes" id="UP000008037"/>
    </source>
</evidence>
<proteinExistence type="predicted"/>
<name>K0INW6_NITGG</name>
<evidence type="ECO:0000313" key="1">
    <source>
        <dbReference type="EMBL" id="AFU60089.1"/>
    </source>
</evidence>
<keyword evidence="2" id="KW-1185">Reference proteome</keyword>
<dbReference type="KEGG" id="nga:Ngar_c31730"/>
<dbReference type="Proteomes" id="UP000008037">
    <property type="component" value="Chromosome"/>
</dbReference>
<dbReference type="InParanoid" id="K0INW6"/>
<dbReference type="AlphaFoldDB" id="K0INW6"/>
<organism evidence="1 2">
    <name type="scientific">Nitrososphaera gargensis (strain Ga9.2)</name>
    <dbReference type="NCBI Taxonomy" id="1237085"/>
    <lineage>
        <taxon>Archaea</taxon>
        <taxon>Nitrososphaerota</taxon>
        <taxon>Nitrososphaeria</taxon>
        <taxon>Nitrososphaerales</taxon>
        <taxon>Nitrososphaeraceae</taxon>
        <taxon>Nitrososphaera</taxon>
    </lineage>
</organism>
<dbReference type="OrthoDB" id="11131at2157"/>
<dbReference type="HOGENOM" id="CLU_2152692_0_0_2"/>